<dbReference type="Pfam" id="PF06229">
    <property type="entry name" value="FRG1"/>
    <property type="match status" value="1"/>
</dbReference>
<evidence type="ECO:0000313" key="6">
    <source>
        <dbReference type="Proteomes" id="UP001345013"/>
    </source>
</evidence>
<gene>
    <name evidence="5" type="ORF">LTR24_002443</name>
</gene>
<dbReference type="EMBL" id="JAVRRG010000020">
    <property type="protein sequence ID" value="KAK5097002.1"/>
    <property type="molecule type" value="Genomic_DNA"/>
</dbReference>
<evidence type="ECO:0008006" key="7">
    <source>
        <dbReference type="Google" id="ProtNLM"/>
    </source>
</evidence>
<dbReference type="InterPro" id="IPR010414">
    <property type="entry name" value="FRG1"/>
</dbReference>
<keyword evidence="3" id="KW-0539">Nucleus</keyword>
<name>A0ABR0KHZ7_9EURO</name>
<evidence type="ECO:0000256" key="4">
    <source>
        <dbReference type="SAM" id="MobiDB-lite"/>
    </source>
</evidence>
<evidence type="ECO:0000313" key="5">
    <source>
        <dbReference type="EMBL" id="KAK5097002.1"/>
    </source>
</evidence>
<dbReference type="PANTHER" id="PTHR12928:SF0">
    <property type="entry name" value="FSHD REGION GENE 1"/>
    <property type="match status" value="1"/>
</dbReference>
<dbReference type="Gene3D" id="2.80.10.50">
    <property type="match status" value="1"/>
</dbReference>
<dbReference type="CDD" id="cd23339">
    <property type="entry name" value="beta-trefoil_FSCN_fungal_FRG1-like"/>
    <property type="match status" value="1"/>
</dbReference>
<keyword evidence="6" id="KW-1185">Reference proteome</keyword>
<feature type="region of interest" description="Disordered" evidence="4">
    <location>
        <begin position="1"/>
        <end position="52"/>
    </location>
</feature>
<dbReference type="SUPFAM" id="SSF50405">
    <property type="entry name" value="Actin-crosslinking proteins"/>
    <property type="match status" value="1"/>
</dbReference>
<feature type="region of interest" description="Disordered" evidence="4">
    <location>
        <begin position="254"/>
        <end position="274"/>
    </location>
</feature>
<proteinExistence type="inferred from homology"/>
<dbReference type="InterPro" id="IPR008999">
    <property type="entry name" value="Actin-crosslinking"/>
</dbReference>
<sequence>MVKPLSFKGDKKPKKRKHHEVSQARTDDDASPNVNPGDDDSWTMPADGTELTGPTVIVLPTIPPTCLASDPNGNIFASQLENMVEGEPKTAEPHSVQQVWVASRVAGMAPDEISFKGSHGGYLSCDQYGILGAKREARGREENFIVDTTVDEDGRSWFQLRTAASKAKSKPEEQKYITAATENATKKEADVKEVDDDGSQASKRVSISLRGDGEPFSADTHVVLRMQTRFKPQTAETREAARVKEKIGRKELEASAGRQLTDEEAKRLKRAHKAGDLQEALLDVRAKAKHDKYA</sequence>
<comment type="caution">
    <text evidence="5">The sequence shown here is derived from an EMBL/GenBank/DDBJ whole genome shotgun (WGS) entry which is preliminary data.</text>
</comment>
<comment type="similarity">
    <text evidence="2">Belongs to the FRG1 family.</text>
</comment>
<dbReference type="PANTHER" id="PTHR12928">
    <property type="entry name" value="FRG1 PROTEIN"/>
    <property type="match status" value="1"/>
</dbReference>
<organism evidence="5 6">
    <name type="scientific">Lithohypha guttulata</name>
    <dbReference type="NCBI Taxonomy" id="1690604"/>
    <lineage>
        <taxon>Eukaryota</taxon>
        <taxon>Fungi</taxon>
        <taxon>Dikarya</taxon>
        <taxon>Ascomycota</taxon>
        <taxon>Pezizomycotina</taxon>
        <taxon>Eurotiomycetes</taxon>
        <taxon>Chaetothyriomycetidae</taxon>
        <taxon>Chaetothyriales</taxon>
        <taxon>Trichomeriaceae</taxon>
        <taxon>Lithohypha</taxon>
    </lineage>
</organism>
<accession>A0ABR0KHZ7</accession>
<comment type="subcellular location">
    <subcellularLocation>
        <location evidence="1">Nucleus</location>
        <location evidence="1">Nucleolus</location>
    </subcellularLocation>
</comment>
<evidence type="ECO:0000256" key="2">
    <source>
        <dbReference type="ARBA" id="ARBA00010878"/>
    </source>
</evidence>
<evidence type="ECO:0000256" key="3">
    <source>
        <dbReference type="ARBA" id="ARBA00023242"/>
    </source>
</evidence>
<protein>
    <recommendedName>
        <fullName evidence="7">Actin-crosslinking protein</fullName>
    </recommendedName>
</protein>
<evidence type="ECO:0000256" key="1">
    <source>
        <dbReference type="ARBA" id="ARBA00004604"/>
    </source>
</evidence>
<dbReference type="Proteomes" id="UP001345013">
    <property type="component" value="Unassembled WGS sequence"/>
</dbReference>
<reference evidence="5 6" key="1">
    <citation type="submission" date="2023-08" db="EMBL/GenBank/DDBJ databases">
        <title>Black Yeasts Isolated from many extreme environments.</title>
        <authorList>
            <person name="Coleine C."/>
            <person name="Stajich J.E."/>
            <person name="Selbmann L."/>
        </authorList>
    </citation>
    <scope>NUCLEOTIDE SEQUENCE [LARGE SCALE GENOMIC DNA]</scope>
    <source>
        <strain evidence="5 6">CCFEE 5885</strain>
    </source>
</reference>